<protein>
    <submittedName>
        <fullName evidence="1">DUF924 family protein</fullName>
    </submittedName>
</protein>
<evidence type="ECO:0000313" key="2">
    <source>
        <dbReference type="Proteomes" id="UP001371218"/>
    </source>
</evidence>
<dbReference type="RefSeq" id="WP_341427954.1">
    <property type="nucleotide sequence ID" value="NZ_JBBUTG010000017.1"/>
</dbReference>
<organism evidence="1 2">
    <name type="scientific">Ideonella lacteola</name>
    <dbReference type="NCBI Taxonomy" id="2984193"/>
    <lineage>
        <taxon>Bacteria</taxon>
        <taxon>Pseudomonadati</taxon>
        <taxon>Pseudomonadota</taxon>
        <taxon>Betaproteobacteria</taxon>
        <taxon>Burkholderiales</taxon>
        <taxon>Sphaerotilaceae</taxon>
        <taxon>Ideonella</taxon>
    </lineage>
</organism>
<dbReference type="Pfam" id="PF06041">
    <property type="entry name" value="DUF924"/>
    <property type="match status" value="1"/>
</dbReference>
<keyword evidence="2" id="KW-1185">Reference proteome</keyword>
<accession>A0ABU9BUV4</accession>
<evidence type="ECO:0000313" key="1">
    <source>
        <dbReference type="EMBL" id="MEK8033529.1"/>
    </source>
</evidence>
<dbReference type="Gene3D" id="1.25.40.10">
    <property type="entry name" value="Tetratricopeptide repeat domain"/>
    <property type="match status" value="1"/>
</dbReference>
<dbReference type="PANTHER" id="PTHR23004:SF7">
    <property type="entry name" value="DUF924-DOMAIN-CONTAINING PROTEIN"/>
    <property type="match status" value="1"/>
</dbReference>
<name>A0ABU9BUV4_9BURK</name>
<dbReference type="InterPro" id="IPR010323">
    <property type="entry name" value="DUF924"/>
</dbReference>
<dbReference type="EMBL" id="JBBUTG010000017">
    <property type="protein sequence ID" value="MEK8033529.1"/>
    <property type="molecule type" value="Genomic_DNA"/>
</dbReference>
<dbReference type="InterPro" id="IPR011990">
    <property type="entry name" value="TPR-like_helical_dom_sf"/>
</dbReference>
<reference evidence="1 2" key="1">
    <citation type="submission" date="2024-04" db="EMBL/GenBank/DDBJ databases">
        <title>Novel species of the genus Ideonella isolated from streams.</title>
        <authorList>
            <person name="Lu H."/>
        </authorList>
    </citation>
    <scope>NUCLEOTIDE SEQUENCE [LARGE SCALE GENOMIC DNA]</scope>
    <source>
        <strain evidence="1 2">DXS29W</strain>
    </source>
</reference>
<gene>
    <name evidence="1" type="ORF">AACH06_22130</name>
</gene>
<dbReference type="PANTHER" id="PTHR23004">
    <property type="entry name" value="DOUBLECORTIN DOMAIN CONTAINING 2"/>
    <property type="match status" value="1"/>
</dbReference>
<sequence length="205" mass="22738">MTTSASAESPASVLAFWFGDAPERAATDPTRAKLWWSKQPAVDAQMRERFAGLVDDVGAGLLDGWAHTDLGRLALILVADQFSRNIHRGTPRSFGLDPLARQWTLHGLESGAFEALLPIQRLFAYMPLEHSESLEHQDRCVALMQGLRDRATPEEAATFASYADYAEKHRAVIQRFGRFPHRNAILGRDSTAEELAFLQTPGSSF</sequence>
<comment type="caution">
    <text evidence="1">The sequence shown here is derived from an EMBL/GenBank/DDBJ whole genome shotgun (WGS) entry which is preliminary data.</text>
</comment>
<dbReference type="Proteomes" id="UP001371218">
    <property type="component" value="Unassembled WGS sequence"/>
</dbReference>
<dbReference type="SUPFAM" id="SSF48452">
    <property type="entry name" value="TPR-like"/>
    <property type="match status" value="1"/>
</dbReference>
<proteinExistence type="predicted"/>
<dbReference type="Gene3D" id="1.20.58.320">
    <property type="entry name" value="TPR-like"/>
    <property type="match status" value="1"/>
</dbReference>